<comment type="similarity">
    <text evidence="1">Belongs to the Gfo/Idh/MocA family.</text>
</comment>
<dbReference type="EMBL" id="JAGGKP010000010">
    <property type="protein sequence ID" value="MBP1938107.1"/>
    <property type="molecule type" value="Genomic_DNA"/>
</dbReference>
<protein>
    <submittedName>
        <fullName evidence="3">Dehydrogenase</fullName>
    </submittedName>
</protein>
<gene>
    <name evidence="3" type="ORF">J2Z20_003025</name>
</gene>
<dbReference type="Proteomes" id="UP001519273">
    <property type="component" value="Unassembled WGS sequence"/>
</dbReference>
<dbReference type="RefSeq" id="WP_209851970.1">
    <property type="nucleotide sequence ID" value="NZ_CBCRVE010000004.1"/>
</dbReference>
<evidence type="ECO:0000313" key="3">
    <source>
        <dbReference type="EMBL" id="MBP1938107.1"/>
    </source>
</evidence>
<dbReference type="InterPro" id="IPR004104">
    <property type="entry name" value="Gfo/Idh/MocA-like_OxRdtase_C"/>
</dbReference>
<dbReference type="Gene3D" id="3.30.360.10">
    <property type="entry name" value="Dihydrodipicolinate Reductase, domain 2"/>
    <property type="match status" value="1"/>
</dbReference>
<name>A0ABS4H790_9BACL</name>
<reference evidence="3 4" key="1">
    <citation type="submission" date="2021-03" db="EMBL/GenBank/DDBJ databases">
        <title>Genomic Encyclopedia of Type Strains, Phase IV (KMG-IV): sequencing the most valuable type-strain genomes for metagenomic binning, comparative biology and taxonomic classification.</title>
        <authorList>
            <person name="Goeker M."/>
        </authorList>
    </citation>
    <scope>NUCLEOTIDE SEQUENCE [LARGE SCALE GENOMIC DNA]</scope>
    <source>
        <strain evidence="3 4">DSM 23491</strain>
    </source>
</reference>
<accession>A0ABS4H790</accession>
<evidence type="ECO:0000256" key="1">
    <source>
        <dbReference type="ARBA" id="ARBA00010928"/>
    </source>
</evidence>
<evidence type="ECO:0000259" key="2">
    <source>
        <dbReference type="Pfam" id="PF02894"/>
    </source>
</evidence>
<keyword evidence="4" id="KW-1185">Reference proteome</keyword>
<evidence type="ECO:0000313" key="4">
    <source>
        <dbReference type="Proteomes" id="UP001519273"/>
    </source>
</evidence>
<dbReference type="Pfam" id="PF02894">
    <property type="entry name" value="GFO_IDH_MocA_C"/>
    <property type="match status" value="1"/>
</dbReference>
<comment type="caution">
    <text evidence="3">The sequence shown here is derived from an EMBL/GenBank/DDBJ whole genome shotgun (WGS) entry which is preliminary data.</text>
</comment>
<feature type="domain" description="Gfo/Idh/MocA-like oxidoreductase C-terminal" evidence="2">
    <location>
        <begin position="45"/>
        <end position="94"/>
    </location>
</feature>
<proteinExistence type="inferred from homology"/>
<organism evidence="3 4">
    <name type="scientific">Paenibacillus sediminis</name>
    <dbReference type="NCBI Taxonomy" id="664909"/>
    <lineage>
        <taxon>Bacteria</taxon>
        <taxon>Bacillati</taxon>
        <taxon>Bacillota</taxon>
        <taxon>Bacilli</taxon>
        <taxon>Bacillales</taxon>
        <taxon>Paenibacillaceae</taxon>
        <taxon>Paenibacillus</taxon>
    </lineage>
</organism>
<sequence>MGSYQYSRNRCAIGYSGDCAILKRPDNEFIVYSHGKRRHEHVTSTDPYVIQVDDFARAVFEEQHPKFTPEDSISNMRLIDACLRSARERMRVSL</sequence>